<evidence type="ECO:0000313" key="2">
    <source>
        <dbReference type="Proteomes" id="UP000554520"/>
    </source>
</evidence>
<evidence type="ECO:0000313" key="1">
    <source>
        <dbReference type="EMBL" id="MBB3148760.1"/>
    </source>
</evidence>
<dbReference type="EMBL" id="JACHXN010000022">
    <property type="protein sequence ID" value="MBB3148760.1"/>
    <property type="molecule type" value="Genomic_DNA"/>
</dbReference>
<dbReference type="AlphaFoldDB" id="A0A839UIQ9"/>
<accession>A0A839UIQ9</accession>
<proteinExistence type="predicted"/>
<sequence length="407" mass="45366">MAIILGLVLSSKAKSSKRSLKAKELAARFCLIARQEPVLGPLAVIGAEGDDGKTESTVSVLPIDENVHFYQHGRNVKVSAATNATGPGYHDYLVGLLDQLIASENLVATEEEGWLDETEYWTHRDYALLQTHMSIYFNMVSKVVVARSRAEGHGPLSLSLKPSEILDDFKDGIMTVRGPRDAAFFGITGEAANFFPWWDFALPPAAALGLAEAMLWLEFPWRAPIDRYEAALVHTVSELVKIAQEEPRLNSDTRLNVAAFHAASTSMEWPHPTGMGYLRYSRMVNINDNWWIKLPGYFASVWDEHFKQDVFKCFGCVVIADIGLTEKKDRSVIGGFEGELDVSVVKDDLNFYGIFRDKEYAAGKMGKWLDGCAVAKDEVAVIAIMFDDLSLQQWATDTFLTIRTRKS</sequence>
<organism evidence="1 2">
    <name type="scientific">Phyllobacterium trifolii</name>
    <dbReference type="NCBI Taxonomy" id="300193"/>
    <lineage>
        <taxon>Bacteria</taxon>
        <taxon>Pseudomonadati</taxon>
        <taxon>Pseudomonadota</taxon>
        <taxon>Alphaproteobacteria</taxon>
        <taxon>Hyphomicrobiales</taxon>
        <taxon>Phyllobacteriaceae</taxon>
        <taxon>Phyllobacterium</taxon>
    </lineage>
</organism>
<reference evidence="1 2" key="1">
    <citation type="submission" date="2020-08" db="EMBL/GenBank/DDBJ databases">
        <title>Genomic Encyclopedia of Type Strains, Phase III (KMG-III): the genomes of soil and plant-associated and newly described type strains.</title>
        <authorList>
            <person name="Whitman W."/>
        </authorList>
    </citation>
    <scope>NUCLEOTIDE SEQUENCE [LARGE SCALE GENOMIC DNA]</scope>
    <source>
        <strain evidence="1 2">CECT 7015</strain>
    </source>
</reference>
<comment type="caution">
    <text evidence="1">The sequence shown here is derived from an EMBL/GenBank/DDBJ whole genome shotgun (WGS) entry which is preliminary data.</text>
</comment>
<dbReference type="Proteomes" id="UP000554520">
    <property type="component" value="Unassembled WGS sequence"/>
</dbReference>
<keyword evidence="2" id="KW-1185">Reference proteome</keyword>
<protein>
    <submittedName>
        <fullName evidence="1">Uncharacterized protein</fullName>
    </submittedName>
</protein>
<gene>
    <name evidence="1" type="ORF">FHS21_005208</name>
</gene>
<name>A0A839UIQ9_9HYPH</name>
<dbReference type="RefSeq" id="WP_183664611.1">
    <property type="nucleotide sequence ID" value="NZ_JACHXN010000022.1"/>
</dbReference>